<keyword evidence="1" id="KW-0732">Signal</keyword>
<sequence length="155" mass="17188">MNRALPKLCAIILWSRGTEASTFRLLDYGTNPSVPEIIYEGDGDGSGDGFGVHSAALQTIDLRGIATRAGRRYLAHLERGSQGPEFRVRAYSLASPTPSLVKFAVPMPAEWDQAEIYDTCTIFGRVMIREYDDSSDSEHSADHRHRRLAVLDFVS</sequence>
<feature type="chain" id="PRO_5040352540" evidence="1">
    <location>
        <begin position="21"/>
        <end position="155"/>
    </location>
</feature>
<feature type="signal peptide" evidence="1">
    <location>
        <begin position="1"/>
        <end position="20"/>
    </location>
</feature>
<name>A0A9P6AH20_9AGAM</name>
<evidence type="ECO:0000256" key="1">
    <source>
        <dbReference type="SAM" id="SignalP"/>
    </source>
</evidence>
<protein>
    <submittedName>
        <fullName evidence="2">Uncharacterized protein</fullName>
    </submittedName>
</protein>
<comment type="caution">
    <text evidence="2">The sequence shown here is derived from an EMBL/GenBank/DDBJ whole genome shotgun (WGS) entry which is preliminary data.</text>
</comment>
<dbReference type="AlphaFoldDB" id="A0A9P6AH20"/>
<organism evidence="2 3">
    <name type="scientific">Hydnum rufescens UP504</name>
    <dbReference type="NCBI Taxonomy" id="1448309"/>
    <lineage>
        <taxon>Eukaryota</taxon>
        <taxon>Fungi</taxon>
        <taxon>Dikarya</taxon>
        <taxon>Basidiomycota</taxon>
        <taxon>Agaricomycotina</taxon>
        <taxon>Agaricomycetes</taxon>
        <taxon>Cantharellales</taxon>
        <taxon>Hydnaceae</taxon>
        <taxon>Hydnum</taxon>
    </lineage>
</organism>
<dbReference type="EMBL" id="MU129143">
    <property type="protein sequence ID" value="KAF9505639.1"/>
    <property type="molecule type" value="Genomic_DNA"/>
</dbReference>
<gene>
    <name evidence="2" type="ORF">BS47DRAFT_516837</name>
</gene>
<dbReference type="Proteomes" id="UP000886523">
    <property type="component" value="Unassembled WGS sequence"/>
</dbReference>
<evidence type="ECO:0000313" key="3">
    <source>
        <dbReference type="Proteomes" id="UP000886523"/>
    </source>
</evidence>
<accession>A0A9P6AH20</accession>
<evidence type="ECO:0000313" key="2">
    <source>
        <dbReference type="EMBL" id="KAF9505639.1"/>
    </source>
</evidence>
<proteinExistence type="predicted"/>
<keyword evidence="3" id="KW-1185">Reference proteome</keyword>
<reference evidence="2" key="1">
    <citation type="journal article" date="2020" name="Nat. Commun.">
        <title>Large-scale genome sequencing of mycorrhizal fungi provides insights into the early evolution of symbiotic traits.</title>
        <authorList>
            <person name="Miyauchi S."/>
            <person name="Kiss E."/>
            <person name="Kuo A."/>
            <person name="Drula E."/>
            <person name="Kohler A."/>
            <person name="Sanchez-Garcia M."/>
            <person name="Morin E."/>
            <person name="Andreopoulos B."/>
            <person name="Barry K.W."/>
            <person name="Bonito G."/>
            <person name="Buee M."/>
            <person name="Carver A."/>
            <person name="Chen C."/>
            <person name="Cichocki N."/>
            <person name="Clum A."/>
            <person name="Culley D."/>
            <person name="Crous P.W."/>
            <person name="Fauchery L."/>
            <person name="Girlanda M."/>
            <person name="Hayes R.D."/>
            <person name="Keri Z."/>
            <person name="LaButti K."/>
            <person name="Lipzen A."/>
            <person name="Lombard V."/>
            <person name="Magnuson J."/>
            <person name="Maillard F."/>
            <person name="Murat C."/>
            <person name="Nolan M."/>
            <person name="Ohm R.A."/>
            <person name="Pangilinan J."/>
            <person name="Pereira M.F."/>
            <person name="Perotto S."/>
            <person name="Peter M."/>
            <person name="Pfister S."/>
            <person name="Riley R."/>
            <person name="Sitrit Y."/>
            <person name="Stielow J.B."/>
            <person name="Szollosi G."/>
            <person name="Zifcakova L."/>
            <person name="Stursova M."/>
            <person name="Spatafora J.W."/>
            <person name="Tedersoo L."/>
            <person name="Vaario L.M."/>
            <person name="Yamada A."/>
            <person name="Yan M."/>
            <person name="Wang P."/>
            <person name="Xu J."/>
            <person name="Bruns T."/>
            <person name="Baldrian P."/>
            <person name="Vilgalys R."/>
            <person name="Dunand C."/>
            <person name="Henrissat B."/>
            <person name="Grigoriev I.V."/>
            <person name="Hibbett D."/>
            <person name="Nagy L.G."/>
            <person name="Martin F.M."/>
        </authorList>
    </citation>
    <scope>NUCLEOTIDE SEQUENCE</scope>
    <source>
        <strain evidence="2">UP504</strain>
    </source>
</reference>